<sequence>MRWHLLIYAPTVVCIPVLRLPSSTCRKSRYIHSPSFKALYHDVSCLSLVFGRSNIPSLVHQSSQSNSFSLILCHLYLLSHVAGHVAASRLSMVESSDISEDVVMLQTVLRFLCACQRSVGHLPPDIGERSQV</sequence>
<evidence type="ECO:0000313" key="1">
    <source>
        <dbReference type="EMBL" id="KAI0059685.1"/>
    </source>
</evidence>
<organism evidence="1 2">
    <name type="scientific">Artomyces pyxidatus</name>
    <dbReference type="NCBI Taxonomy" id="48021"/>
    <lineage>
        <taxon>Eukaryota</taxon>
        <taxon>Fungi</taxon>
        <taxon>Dikarya</taxon>
        <taxon>Basidiomycota</taxon>
        <taxon>Agaricomycotina</taxon>
        <taxon>Agaricomycetes</taxon>
        <taxon>Russulales</taxon>
        <taxon>Auriscalpiaceae</taxon>
        <taxon>Artomyces</taxon>
    </lineage>
</organism>
<reference evidence="1" key="2">
    <citation type="journal article" date="2022" name="New Phytol.">
        <title>Evolutionary transition to the ectomycorrhizal habit in the genomes of a hyperdiverse lineage of mushroom-forming fungi.</title>
        <authorList>
            <person name="Looney B."/>
            <person name="Miyauchi S."/>
            <person name="Morin E."/>
            <person name="Drula E."/>
            <person name="Courty P.E."/>
            <person name="Kohler A."/>
            <person name="Kuo A."/>
            <person name="LaButti K."/>
            <person name="Pangilinan J."/>
            <person name="Lipzen A."/>
            <person name="Riley R."/>
            <person name="Andreopoulos W."/>
            <person name="He G."/>
            <person name="Johnson J."/>
            <person name="Nolan M."/>
            <person name="Tritt A."/>
            <person name="Barry K.W."/>
            <person name="Grigoriev I.V."/>
            <person name="Nagy L.G."/>
            <person name="Hibbett D."/>
            <person name="Henrissat B."/>
            <person name="Matheny P.B."/>
            <person name="Labbe J."/>
            <person name="Martin F.M."/>
        </authorList>
    </citation>
    <scope>NUCLEOTIDE SEQUENCE</scope>
    <source>
        <strain evidence="1">HHB10654</strain>
    </source>
</reference>
<protein>
    <submittedName>
        <fullName evidence="1">Uncharacterized protein</fullName>
    </submittedName>
</protein>
<accession>A0ACB8SUP8</accession>
<reference evidence="1" key="1">
    <citation type="submission" date="2021-03" db="EMBL/GenBank/DDBJ databases">
        <authorList>
            <consortium name="DOE Joint Genome Institute"/>
            <person name="Ahrendt S."/>
            <person name="Looney B.P."/>
            <person name="Miyauchi S."/>
            <person name="Morin E."/>
            <person name="Drula E."/>
            <person name="Courty P.E."/>
            <person name="Chicoki N."/>
            <person name="Fauchery L."/>
            <person name="Kohler A."/>
            <person name="Kuo A."/>
            <person name="Labutti K."/>
            <person name="Pangilinan J."/>
            <person name="Lipzen A."/>
            <person name="Riley R."/>
            <person name="Andreopoulos W."/>
            <person name="He G."/>
            <person name="Johnson J."/>
            <person name="Barry K.W."/>
            <person name="Grigoriev I.V."/>
            <person name="Nagy L."/>
            <person name="Hibbett D."/>
            <person name="Henrissat B."/>
            <person name="Matheny P.B."/>
            <person name="Labbe J."/>
            <person name="Martin F."/>
        </authorList>
    </citation>
    <scope>NUCLEOTIDE SEQUENCE</scope>
    <source>
        <strain evidence="1">HHB10654</strain>
    </source>
</reference>
<evidence type="ECO:0000313" key="2">
    <source>
        <dbReference type="Proteomes" id="UP000814140"/>
    </source>
</evidence>
<dbReference type="Proteomes" id="UP000814140">
    <property type="component" value="Unassembled WGS sequence"/>
</dbReference>
<proteinExistence type="predicted"/>
<dbReference type="EMBL" id="MU277224">
    <property type="protein sequence ID" value="KAI0059685.1"/>
    <property type="molecule type" value="Genomic_DNA"/>
</dbReference>
<comment type="caution">
    <text evidence="1">The sequence shown here is derived from an EMBL/GenBank/DDBJ whole genome shotgun (WGS) entry which is preliminary data.</text>
</comment>
<gene>
    <name evidence="1" type="ORF">BV25DRAFT_1042138</name>
</gene>
<keyword evidence="2" id="KW-1185">Reference proteome</keyword>
<name>A0ACB8SUP8_9AGAM</name>